<dbReference type="GO" id="GO:0032259">
    <property type="term" value="P:methylation"/>
    <property type="evidence" value="ECO:0007669"/>
    <property type="project" value="UniProtKB-KW"/>
</dbReference>
<dbReference type="Gene3D" id="3.40.50.150">
    <property type="entry name" value="Vaccinia Virus protein VP39"/>
    <property type="match status" value="1"/>
</dbReference>
<keyword evidence="4 8" id="KW-0489">Methyltransferase</keyword>
<dbReference type="InterPro" id="IPR011814">
    <property type="entry name" value="BioC"/>
</dbReference>
<dbReference type="EMBL" id="SLWY01000016">
    <property type="protein sequence ID" value="TCO80129.1"/>
    <property type="molecule type" value="Genomic_DNA"/>
</dbReference>
<evidence type="ECO:0000313" key="11">
    <source>
        <dbReference type="Proteomes" id="UP000295765"/>
    </source>
</evidence>
<proteinExistence type="inferred from homology"/>
<organism evidence="10 11">
    <name type="scientific">Plasticicumulans lactativorans</name>
    <dbReference type="NCBI Taxonomy" id="1133106"/>
    <lineage>
        <taxon>Bacteria</taxon>
        <taxon>Pseudomonadati</taxon>
        <taxon>Pseudomonadota</taxon>
        <taxon>Gammaproteobacteria</taxon>
        <taxon>Candidatus Competibacteraceae</taxon>
        <taxon>Plasticicumulans</taxon>
    </lineage>
</organism>
<comment type="pathway">
    <text evidence="2 8">Cofactor biosynthesis; biotin biosynthesis.</text>
</comment>
<reference evidence="10 11" key="1">
    <citation type="submission" date="2019-03" db="EMBL/GenBank/DDBJ databases">
        <title>Genomic Encyclopedia of Type Strains, Phase IV (KMG-IV): sequencing the most valuable type-strain genomes for metagenomic binning, comparative biology and taxonomic classification.</title>
        <authorList>
            <person name="Goeker M."/>
        </authorList>
    </citation>
    <scope>NUCLEOTIDE SEQUENCE [LARGE SCALE GENOMIC DNA]</scope>
    <source>
        <strain evidence="10 11">DSM 25287</strain>
    </source>
</reference>
<dbReference type="CDD" id="cd02440">
    <property type="entry name" value="AdoMet_MTases"/>
    <property type="match status" value="1"/>
</dbReference>
<dbReference type="OrthoDB" id="9760689at2"/>
<dbReference type="NCBIfam" id="TIGR02072">
    <property type="entry name" value="BioC"/>
    <property type="match status" value="1"/>
</dbReference>
<evidence type="ECO:0000256" key="7">
    <source>
        <dbReference type="ARBA" id="ARBA00022756"/>
    </source>
</evidence>
<dbReference type="PANTHER" id="PTHR13090">
    <property type="entry name" value="ARGININE-HYDROXYLASE NDUFAF5, MITOCHONDRIAL"/>
    <property type="match status" value="1"/>
</dbReference>
<dbReference type="RefSeq" id="WP_132544103.1">
    <property type="nucleotide sequence ID" value="NZ_SLWY01000016.1"/>
</dbReference>
<evidence type="ECO:0000256" key="1">
    <source>
        <dbReference type="ARBA" id="ARBA00000852"/>
    </source>
</evidence>
<comment type="function">
    <text evidence="8">Converts the free carboxyl group of a malonyl-thioester to its methyl ester by transfer of a methyl group from S-adenosyl-L-methionine (SAM). It allows to synthesize pimeloyl-ACP via the fatty acid synthetic pathway.</text>
</comment>
<evidence type="ECO:0000256" key="8">
    <source>
        <dbReference type="HAMAP-Rule" id="MF_00835"/>
    </source>
</evidence>
<name>A0A4R2L7L3_9GAMM</name>
<comment type="similarity">
    <text evidence="8">Belongs to the methyltransferase superfamily.</text>
</comment>
<evidence type="ECO:0000256" key="5">
    <source>
        <dbReference type="ARBA" id="ARBA00022679"/>
    </source>
</evidence>
<dbReference type="InterPro" id="IPR029063">
    <property type="entry name" value="SAM-dependent_MTases_sf"/>
</dbReference>
<sequence length="291" mass="32542">MREDEAFDLDPRAVAASFHAAAARYDEVAVLQREVGTRLLERLDLIKLTPQTVLDIGCGTGQVTRGLMERYRKARVLGLDLAPGMLLRARKRAPWLRTLHVVCADAASLPLASGSCDLLFSNFTLQWCRDLGRVFAEARRVLRPGGLFLFSTLGPDTLRELREAWAHADGYNHVNAFTDMHDVGDALLRARFADPVMDVERFTLTYADVYTLMRELKVLGAHNVSRGRAPGLTGRRRLQAMAAAYERQRRDGVLPATYEVVYGHAWTPTQELATSHGDGVATFPLARLRRR</sequence>
<evidence type="ECO:0000256" key="2">
    <source>
        <dbReference type="ARBA" id="ARBA00004746"/>
    </source>
</evidence>
<evidence type="ECO:0000256" key="4">
    <source>
        <dbReference type="ARBA" id="ARBA00022603"/>
    </source>
</evidence>
<dbReference type="SUPFAM" id="SSF53335">
    <property type="entry name" value="S-adenosyl-L-methionine-dependent methyltransferases"/>
    <property type="match status" value="1"/>
</dbReference>
<evidence type="ECO:0000259" key="9">
    <source>
        <dbReference type="Pfam" id="PF08241"/>
    </source>
</evidence>
<keyword evidence="5 8" id="KW-0808">Transferase</keyword>
<dbReference type="GO" id="GO:0010340">
    <property type="term" value="F:carboxyl-O-methyltransferase activity"/>
    <property type="evidence" value="ECO:0007669"/>
    <property type="project" value="UniProtKB-UniRule"/>
</dbReference>
<dbReference type="InterPro" id="IPR013216">
    <property type="entry name" value="Methyltransf_11"/>
</dbReference>
<keyword evidence="7 8" id="KW-0093">Biotin biosynthesis</keyword>
<dbReference type="GO" id="GO:0102130">
    <property type="term" value="F:malonyl-CoA methyltransferase activity"/>
    <property type="evidence" value="ECO:0007669"/>
    <property type="project" value="UniProtKB-EC"/>
</dbReference>
<feature type="domain" description="Methyltransferase type 11" evidence="9">
    <location>
        <begin position="54"/>
        <end position="150"/>
    </location>
</feature>
<dbReference type="GO" id="GO:0009102">
    <property type="term" value="P:biotin biosynthetic process"/>
    <property type="evidence" value="ECO:0007669"/>
    <property type="project" value="UniProtKB-UniRule"/>
</dbReference>
<gene>
    <name evidence="8" type="primary">bioC</name>
    <name evidence="10" type="ORF">EV699_11634</name>
</gene>
<evidence type="ECO:0000256" key="6">
    <source>
        <dbReference type="ARBA" id="ARBA00022691"/>
    </source>
</evidence>
<dbReference type="EC" id="2.1.1.197" evidence="3 8"/>
<dbReference type="GO" id="GO:0008757">
    <property type="term" value="F:S-adenosylmethionine-dependent methyltransferase activity"/>
    <property type="evidence" value="ECO:0007669"/>
    <property type="project" value="InterPro"/>
</dbReference>
<protein>
    <recommendedName>
        <fullName evidence="3 8">Malonyl-[acyl-carrier protein] O-methyltransferase</fullName>
        <shortName evidence="8">Malonyl-ACP O-methyltransferase</shortName>
        <ecNumber evidence="3 8">2.1.1.197</ecNumber>
    </recommendedName>
    <alternativeName>
        <fullName evidence="8">Biotin synthesis protein BioC</fullName>
    </alternativeName>
</protein>
<dbReference type="InterPro" id="IPR050602">
    <property type="entry name" value="Malonyl-ACP_OMT"/>
</dbReference>
<comment type="caution">
    <text evidence="10">The sequence shown here is derived from an EMBL/GenBank/DDBJ whole genome shotgun (WGS) entry which is preliminary data.</text>
</comment>
<dbReference type="Proteomes" id="UP000295765">
    <property type="component" value="Unassembled WGS sequence"/>
</dbReference>
<evidence type="ECO:0000256" key="3">
    <source>
        <dbReference type="ARBA" id="ARBA00012327"/>
    </source>
</evidence>
<keyword evidence="11" id="KW-1185">Reference proteome</keyword>
<evidence type="ECO:0000313" key="10">
    <source>
        <dbReference type="EMBL" id="TCO80129.1"/>
    </source>
</evidence>
<dbReference type="AlphaFoldDB" id="A0A4R2L7L3"/>
<comment type="catalytic activity">
    <reaction evidence="1 8">
        <text>malonyl-[ACP] + S-adenosyl-L-methionine = malonyl-[ACP] methyl ester + S-adenosyl-L-homocysteine</text>
        <dbReference type="Rhea" id="RHEA:17105"/>
        <dbReference type="Rhea" id="RHEA-COMP:9623"/>
        <dbReference type="Rhea" id="RHEA-COMP:9954"/>
        <dbReference type="ChEBI" id="CHEBI:57856"/>
        <dbReference type="ChEBI" id="CHEBI:59789"/>
        <dbReference type="ChEBI" id="CHEBI:78449"/>
        <dbReference type="ChEBI" id="CHEBI:78845"/>
        <dbReference type="EC" id="2.1.1.197"/>
    </reaction>
</comment>
<dbReference type="Pfam" id="PF08241">
    <property type="entry name" value="Methyltransf_11"/>
    <property type="match status" value="1"/>
</dbReference>
<accession>A0A4R2L7L3</accession>
<dbReference type="UniPathway" id="UPA00078"/>
<keyword evidence="6 8" id="KW-0949">S-adenosyl-L-methionine</keyword>
<dbReference type="HAMAP" id="MF_00835">
    <property type="entry name" value="BioC"/>
    <property type="match status" value="1"/>
</dbReference>
<dbReference type="PANTHER" id="PTHR13090:SF1">
    <property type="entry name" value="ARGININE-HYDROXYLASE NDUFAF5, MITOCHONDRIAL"/>
    <property type="match status" value="1"/>
</dbReference>